<protein>
    <recommendedName>
        <fullName evidence="9">Threonylcarbamoyl-AMP synthase</fullName>
        <shortName evidence="9">TC-AMP synthase</shortName>
        <ecNumber evidence="9">2.7.7.87</ecNumber>
    </recommendedName>
    <alternativeName>
        <fullName evidence="9">L-threonylcarbamoyladenylate synthase</fullName>
    </alternativeName>
    <alternativeName>
        <fullName evidence="9">t(6)A37 threonylcarbamoyladenosine biosynthesis protein TsaC</fullName>
    </alternativeName>
    <alternativeName>
        <fullName evidence="9">tRNA threonylcarbamoyladenosine biosynthesis protein TsaC</fullName>
    </alternativeName>
</protein>
<dbReference type="GO" id="GO:0003725">
    <property type="term" value="F:double-stranded RNA binding"/>
    <property type="evidence" value="ECO:0007669"/>
    <property type="project" value="InterPro"/>
</dbReference>
<proteinExistence type="inferred from homology"/>
<accession>A0A316FD58</accession>
<dbReference type="PROSITE" id="PS51163">
    <property type="entry name" value="YRDC"/>
    <property type="match status" value="1"/>
</dbReference>
<dbReference type="EC" id="2.7.7.87" evidence="9"/>
<evidence type="ECO:0000256" key="2">
    <source>
        <dbReference type="ARBA" id="ARBA00022490"/>
    </source>
</evidence>
<evidence type="ECO:0000313" key="11">
    <source>
        <dbReference type="EMBL" id="PWK46814.1"/>
    </source>
</evidence>
<dbReference type="GO" id="GO:0061710">
    <property type="term" value="F:L-threonylcarbamoyladenylate synthase"/>
    <property type="evidence" value="ECO:0007669"/>
    <property type="project" value="UniProtKB-EC"/>
</dbReference>
<keyword evidence="5 9" id="KW-0548">Nucleotidyltransferase</keyword>
<dbReference type="RefSeq" id="WP_109764685.1">
    <property type="nucleotide sequence ID" value="NZ_QGGU01000012.1"/>
</dbReference>
<dbReference type="InterPro" id="IPR023535">
    <property type="entry name" value="TC-AMP_synthase"/>
</dbReference>
<dbReference type="GO" id="GO:0000049">
    <property type="term" value="F:tRNA binding"/>
    <property type="evidence" value="ECO:0007669"/>
    <property type="project" value="TreeGrafter"/>
</dbReference>
<evidence type="ECO:0000256" key="5">
    <source>
        <dbReference type="ARBA" id="ARBA00022695"/>
    </source>
</evidence>
<evidence type="ECO:0000256" key="8">
    <source>
        <dbReference type="ARBA" id="ARBA00048366"/>
    </source>
</evidence>
<dbReference type="EMBL" id="QGGU01000012">
    <property type="protein sequence ID" value="PWK46814.1"/>
    <property type="molecule type" value="Genomic_DNA"/>
</dbReference>
<dbReference type="InterPro" id="IPR006070">
    <property type="entry name" value="Sua5-like_dom"/>
</dbReference>
<evidence type="ECO:0000256" key="3">
    <source>
        <dbReference type="ARBA" id="ARBA00022679"/>
    </source>
</evidence>
<evidence type="ECO:0000256" key="6">
    <source>
        <dbReference type="ARBA" id="ARBA00022741"/>
    </source>
</evidence>
<dbReference type="Pfam" id="PF01300">
    <property type="entry name" value="Sua5_yciO_yrdC"/>
    <property type="match status" value="1"/>
</dbReference>
<evidence type="ECO:0000256" key="4">
    <source>
        <dbReference type="ARBA" id="ARBA00022694"/>
    </source>
</evidence>
<evidence type="ECO:0000313" key="12">
    <source>
        <dbReference type="Proteomes" id="UP000245790"/>
    </source>
</evidence>
<dbReference type="GO" id="GO:0005524">
    <property type="term" value="F:ATP binding"/>
    <property type="evidence" value="ECO:0007669"/>
    <property type="project" value="UniProtKB-UniRule"/>
</dbReference>
<reference evidence="11 12" key="1">
    <citation type="submission" date="2018-05" db="EMBL/GenBank/DDBJ databases">
        <title>Genomic Encyclopedia of Type Strains, Phase IV (KMG-IV): sequencing the most valuable type-strain genomes for metagenomic binning, comparative biology and taxonomic classification.</title>
        <authorList>
            <person name="Goeker M."/>
        </authorList>
    </citation>
    <scope>NUCLEOTIDE SEQUENCE [LARGE SCALE GENOMIC DNA]</scope>
    <source>
        <strain evidence="11 12">DSM 25350</strain>
    </source>
</reference>
<evidence type="ECO:0000256" key="9">
    <source>
        <dbReference type="HAMAP-Rule" id="MF_01852"/>
    </source>
</evidence>
<comment type="subcellular location">
    <subcellularLocation>
        <location evidence="1 9">Cytoplasm</location>
    </subcellularLocation>
</comment>
<dbReference type="GO" id="GO:0005737">
    <property type="term" value="C:cytoplasm"/>
    <property type="evidence" value="ECO:0007669"/>
    <property type="project" value="UniProtKB-SubCell"/>
</dbReference>
<evidence type="ECO:0000259" key="10">
    <source>
        <dbReference type="PROSITE" id="PS51163"/>
    </source>
</evidence>
<gene>
    <name evidence="9" type="primary">tsaC</name>
    <name evidence="11" type="ORF">C8D97_11250</name>
</gene>
<comment type="caution">
    <text evidence="11">The sequence shown here is derived from an EMBL/GenBank/DDBJ whole genome shotgun (WGS) entry which is preliminary data.</text>
</comment>
<dbReference type="InterPro" id="IPR050156">
    <property type="entry name" value="TC-AMP_synthase_SUA5"/>
</dbReference>
<name>A0A316FD58_9GAMM</name>
<keyword evidence="3 9" id="KW-0808">Transferase</keyword>
<comment type="similarity">
    <text evidence="9">Belongs to the SUA5 family. TsaC subfamily.</text>
</comment>
<dbReference type="Proteomes" id="UP000245790">
    <property type="component" value="Unassembled WGS sequence"/>
</dbReference>
<dbReference type="SUPFAM" id="SSF55821">
    <property type="entry name" value="YrdC/RibB"/>
    <property type="match status" value="1"/>
</dbReference>
<evidence type="ECO:0000256" key="1">
    <source>
        <dbReference type="ARBA" id="ARBA00004496"/>
    </source>
</evidence>
<dbReference type="AlphaFoldDB" id="A0A316FD58"/>
<keyword evidence="2 9" id="KW-0963">Cytoplasm</keyword>
<keyword evidence="12" id="KW-1185">Reference proteome</keyword>
<dbReference type="InterPro" id="IPR017945">
    <property type="entry name" value="DHBP_synth_RibB-like_a/b_dom"/>
</dbReference>
<dbReference type="Gene3D" id="3.90.870.10">
    <property type="entry name" value="DHBP synthase"/>
    <property type="match status" value="1"/>
</dbReference>
<dbReference type="GO" id="GO:0006450">
    <property type="term" value="P:regulation of translational fidelity"/>
    <property type="evidence" value="ECO:0007669"/>
    <property type="project" value="TreeGrafter"/>
</dbReference>
<comment type="function">
    <text evidence="9">Required for the formation of a threonylcarbamoyl group on adenosine at position 37 (t(6)A37) in tRNAs that read codons beginning with adenine. Catalyzes the conversion of L-threonine, HCO(3)(-)/CO(2) and ATP to give threonylcarbamoyl-AMP (TC-AMP) as the acyladenylate intermediate, with the release of diphosphate.</text>
</comment>
<dbReference type="PANTHER" id="PTHR17490:SF18">
    <property type="entry name" value="THREONYLCARBAMOYL-AMP SYNTHASE"/>
    <property type="match status" value="1"/>
</dbReference>
<comment type="catalytic activity">
    <reaction evidence="8 9">
        <text>L-threonine + hydrogencarbonate + ATP = L-threonylcarbamoyladenylate + diphosphate + H2O</text>
        <dbReference type="Rhea" id="RHEA:36407"/>
        <dbReference type="ChEBI" id="CHEBI:15377"/>
        <dbReference type="ChEBI" id="CHEBI:17544"/>
        <dbReference type="ChEBI" id="CHEBI:30616"/>
        <dbReference type="ChEBI" id="CHEBI:33019"/>
        <dbReference type="ChEBI" id="CHEBI:57926"/>
        <dbReference type="ChEBI" id="CHEBI:73682"/>
        <dbReference type="EC" id="2.7.7.87"/>
    </reaction>
</comment>
<feature type="domain" description="YrdC-like" evidence="10">
    <location>
        <begin position="10"/>
        <end position="189"/>
    </location>
</feature>
<dbReference type="GO" id="GO:0002949">
    <property type="term" value="P:tRNA threonylcarbamoyladenosine modification"/>
    <property type="evidence" value="ECO:0007669"/>
    <property type="project" value="UniProtKB-UniRule"/>
</dbReference>
<dbReference type="PANTHER" id="PTHR17490">
    <property type="entry name" value="SUA5"/>
    <property type="match status" value="1"/>
</dbReference>
<dbReference type="HAMAP" id="MF_01852">
    <property type="entry name" value="TsaC"/>
    <property type="match status" value="1"/>
</dbReference>
<evidence type="ECO:0000256" key="7">
    <source>
        <dbReference type="ARBA" id="ARBA00022840"/>
    </source>
</evidence>
<keyword evidence="6 9" id="KW-0547">Nucleotide-binding</keyword>
<dbReference type="OrthoDB" id="9814580at2"/>
<keyword evidence="4 9" id="KW-0819">tRNA processing</keyword>
<organism evidence="11 12">
    <name type="scientific">Pleionea mediterranea</name>
    <dbReference type="NCBI Taxonomy" id="523701"/>
    <lineage>
        <taxon>Bacteria</taxon>
        <taxon>Pseudomonadati</taxon>
        <taxon>Pseudomonadota</taxon>
        <taxon>Gammaproteobacteria</taxon>
        <taxon>Oceanospirillales</taxon>
        <taxon>Pleioneaceae</taxon>
        <taxon>Pleionea</taxon>
    </lineage>
</organism>
<sequence>MHSSSGFISNWQLDKAAILLSRGGVIAYPTETVWGLGCRPDDPEAVDRILSIKQRVPEKGLILLASHPDQFRNWVTPLTSDEQKKLMAKQQQPTTWVLPATQHAPNWITGGRSSIAIRMTTHPLARGLCQRMGLLVSTSANRAGKPSLKQRFSCIQQFAGEVDWVMPGQCGGERGASRIIDWQTGRVLR</sequence>
<keyword evidence="7 9" id="KW-0067">ATP-binding</keyword>